<keyword evidence="4 9" id="KW-0489">Methyltransferase</keyword>
<dbReference type="InterPro" id="IPR014777">
    <property type="entry name" value="4pyrrole_Mease_sub1"/>
</dbReference>
<feature type="compositionally biased region" description="Low complexity" evidence="7">
    <location>
        <begin position="489"/>
        <end position="504"/>
    </location>
</feature>
<evidence type="ECO:0000313" key="10">
    <source>
        <dbReference type="Proteomes" id="UP000198716"/>
    </source>
</evidence>
<dbReference type="InterPro" id="IPR000878">
    <property type="entry name" value="4pyrrol_Mease"/>
</dbReference>
<evidence type="ECO:0000256" key="1">
    <source>
        <dbReference type="ARBA" id="ARBA00004953"/>
    </source>
</evidence>
<evidence type="ECO:0000256" key="5">
    <source>
        <dbReference type="ARBA" id="ARBA00022679"/>
    </source>
</evidence>
<accession>A0A1I1V1A9</accession>
<sequence>MTSGTRTGLVSFVGAGPGAADLMTLRAARRISEADIVLCSPSTISPEGVREHARADVELLDTTAVDQREVQEIYRRAERERLRVVRLHSGDSAVWSSLQQQYDTCARMELEVEMVPGVAGHTAAAAAVGRELTGADHEYPVMVARPDGRSNTLPDAAKAREFAENGVTMALSVSASRTGQLVERLRAAGYDDDVPVVVAYKVTCSDELVLRGSVGELEGIVKKHRLWRNTLFLVGEALRPQATRSRSYSAARTREQAVRGGRYGESTSGRRGGSGARYSVGRRGTEWSSGTRGASGDAAGSADGPLPQPRSDEQRDGARADADVAWWAVRDWQQNTRDAVRTGGRGGVRHSVVTEQQSTEGFTAPEEEVATEQGAVGSGTGEDAVAATDGSVDPAPVEGLEPARTVDDAASVAAERGATGSEGSGRDDAESAPDDSAGGTEPETVEEPVASEEGPRERPSAEKGEQAEESSAAEAVDVSNPKTAKNDARSGTSAKSGSRSSATKSGGGRSNTAKSGTRTRSQQKSTTNGNRGGSSSTGSGKRRAAE</sequence>
<dbReference type="GO" id="GO:0046026">
    <property type="term" value="F:precorrin-4 C11-methyltransferase activity"/>
    <property type="evidence" value="ECO:0007669"/>
    <property type="project" value="InterPro"/>
</dbReference>
<organism evidence="9 10">
    <name type="scientific">Actinopolyspora alba</name>
    <dbReference type="NCBI Taxonomy" id="673379"/>
    <lineage>
        <taxon>Bacteria</taxon>
        <taxon>Bacillati</taxon>
        <taxon>Actinomycetota</taxon>
        <taxon>Actinomycetes</taxon>
        <taxon>Actinopolysporales</taxon>
        <taxon>Actinopolysporaceae</taxon>
        <taxon>Actinopolyspora</taxon>
        <taxon>Actinopolyspora alba group</taxon>
    </lineage>
</organism>
<feature type="region of interest" description="Disordered" evidence="7">
    <location>
        <begin position="243"/>
        <end position="319"/>
    </location>
</feature>
<dbReference type="Gene3D" id="3.30.950.10">
    <property type="entry name" value="Methyltransferase, Cobalt-precorrin-4 Transmethylase, Domain 2"/>
    <property type="match status" value="1"/>
</dbReference>
<feature type="domain" description="Tetrapyrrole methylase" evidence="8">
    <location>
        <begin position="10"/>
        <end position="217"/>
    </location>
</feature>
<evidence type="ECO:0000256" key="3">
    <source>
        <dbReference type="ARBA" id="ARBA00022573"/>
    </source>
</evidence>
<gene>
    <name evidence="9" type="ORF">SAMN04487819_10332</name>
</gene>
<dbReference type="InterPro" id="IPR050161">
    <property type="entry name" value="Siro_Cobalamin_biosynth"/>
</dbReference>
<comment type="similarity">
    <text evidence="2">Belongs to the precorrin methyltransferase family.</text>
</comment>
<evidence type="ECO:0000256" key="2">
    <source>
        <dbReference type="ARBA" id="ARBA00005879"/>
    </source>
</evidence>
<dbReference type="InterPro" id="IPR035996">
    <property type="entry name" value="4pyrrol_Methylase_sf"/>
</dbReference>
<dbReference type="GO" id="GO:0032259">
    <property type="term" value="P:methylation"/>
    <property type="evidence" value="ECO:0007669"/>
    <property type="project" value="UniProtKB-KW"/>
</dbReference>
<feature type="compositionally biased region" description="Low complexity" evidence="7">
    <location>
        <begin position="524"/>
        <end position="539"/>
    </location>
</feature>
<dbReference type="GO" id="GO:0009236">
    <property type="term" value="P:cobalamin biosynthetic process"/>
    <property type="evidence" value="ECO:0007669"/>
    <property type="project" value="UniProtKB-UniPathway"/>
</dbReference>
<evidence type="ECO:0000259" key="8">
    <source>
        <dbReference type="Pfam" id="PF00590"/>
    </source>
</evidence>
<dbReference type="CDD" id="cd11641">
    <property type="entry name" value="Precorrin-4_C11-MT"/>
    <property type="match status" value="1"/>
</dbReference>
<feature type="compositionally biased region" description="Basic and acidic residues" evidence="7">
    <location>
        <begin position="310"/>
        <end position="319"/>
    </location>
</feature>
<dbReference type="InterPro" id="IPR003043">
    <property type="entry name" value="Uropor_MeTrfase_CS"/>
</dbReference>
<evidence type="ECO:0000256" key="4">
    <source>
        <dbReference type="ARBA" id="ARBA00022603"/>
    </source>
</evidence>
<dbReference type="EMBL" id="FOMZ01000003">
    <property type="protein sequence ID" value="SFD76862.1"/>
    <property type="molecule type" value="Genomic_DNA"/>
</dbReference>
<dbReference type="InterPro" id="IPR006362">
    <property type="entry name" value="Cbl_synth_CobM/CibF"/>
</dbReference>
<dbReference type="PROSITE" id="PS00839">
    <property type="entry name" value="SUMT_1"/>
    <property type="match status" value="1"/>
</dbReference>
<dbReference type="Proteomes" id="UP000198716">
    <property type="component" value="Unassembled WGS sequence"/>
</dbReference>
<evidence type="ECO:0000256" key="7">
    <source>
        <dbReference type="SAM" id="MobiDB-lite"/>
    </source>
</evidence>
<protein>
    <submittedName>
        <fullName evidence="9">Precorrin-4/cobalt-precorrin-4 C11-methyltransferase</fullName>
    </submittedName>
</protein>
<dbReference type="UniPathway" id="UPA00148"/>
<keyword evidence="3" id="KW-0169">Cobalamin biosynthesis</keyword>
<dbReference type="PANTHER" id="PTHR45790">
    <property type="entry name" value="SIROHEME SYNTHASE-RELATED"/>
    <property type="match status" value="1"/>
</dbReference>
<keyword evidence="5 9" id="KW-0808">Transferase</keyword>
<feature type="region of interest" description="Disordered" evidence="7">
    <location>
        <begin position="339"/>
        <end position="546"/>
    </location>
</feature>
<evidence type="ECO:0000256" key="6">
    <source>
        <dbReference type="ARBA" id="ARBA00022691"/>
    </source>
</evidence>
<evidence type="ECO:0000313" key="9">
    <source>
        <dbReference type="EMBL" id="SFD76862.1"/>
    </source>
</evidence>
<dbReference type="Pfam" id="PF00590">
    <property type="entry name" value="TP_methylase"/>
    <property type="match status" value="1"/>
</dbReference>
<feature type="compositionally biased region" description="Polar residues" evidence="7">
    <location>
        <begin position="511"/>
        <end position="523"/>
    </location>
</feature>
<reference evidence="10" key="1">
    <citation type="submission" date="2016-10" db="EMBL/GenBank/DDBJ databases">
        <authorList>
            <person name="Varghese N."/>
            <person name="Submissions S."/>
        </authorList>
    </citation>
    <scope>NUCLEOTIDE SEQUENCE [LARGE SCALE GENOMIC DNA]</scope>
    <source>
        <strain evidence="10">DSM 45004</strain>
    </source>
</reference>
<dbReference type="AlphaFoldDB" id="A0A1I1V1A9"/>
<keyword evidence="10" id="KW-1185">Reference proteome</keyword>
<comment type="pathway">
    <text evidence="1">Cofactor biosynthesis; adenosylcobalamin biosynthesis.</text>
</comment>
<keyword evidence="6" id="KW-0949">S-adenosyl-L-methionine</keyword>
<feature type="compositionally biased region" description="Basic and acidic residues" evidence="7">
    <location>
        <begin position="453"/>
        <end position="466"/>
    </location>
</feature>
<name>A0A1I1V1A9_9ACTN</name>
<feature type="compositionally biased region" description="Low complexity" evidence="7">
    <location>
        <begin position="276"/>
        <end position="304"/>
    </location>
</feature>
<dbReference type="Gene3D" id="3.40.1010.10">
    <property type="entry name" value="Cobalt-precorrin-4 Transmethylase, Domain 1"/>
    <property type="match status" value="1"/>
</dbReference>
<dbReference type="PANTHER" id="PTHR45790:SF4">
    <property type="entry name" value="COBALT-PRECORRIN-4 C(11)-METHYLTRANSFERASE"/>
    <property type="match status" value="1"/>
</dbReference>
<dbReference type="InterPro" id="IPR014776">
    <property type="entry name" value="4pyrrole_Mease_sub2"/>
</dbReference>
<proteinExistence type="inferred from homology"/>
<dbReference type="RefSeq" id="WP_092924517.1">
    <property type="nucleotide sequence ID" value="NZ_FOMZ01000003.1"/>
</dbReference>
<dbReference type="SUPFAM" id="SSF53790">
    <property type="entry name" value="Tetrapyrrole methylase"/>
    <property type="match status" value="1"/>
</dbReference>